<dbReference type="AlphaFoldDB" id="A0A1E1EXR1"/>
<dbReference type="EMBL" id="AP017655">
    <property type="protein sequence ID" value="BAV63059.1"/>
    <property type="molecule type" value="Genomic_DNA"/>
</dbReference>
<dbReference type="PANTHER" id="PTHR46696:SF6">
    <property type="entry name" value="P450, PUTATIVE (EUROFUNG)-RELATED"/>
    <property type="match status" value="1"/>
</dbReference>
<dbReference type="GO" id="GO:0004497">
    <property type="term" value="F:monooxygenase activity"/>
    <property type="evidence" value="ECO:0007669"/>
    <property type="project" value="InterPro"/>
</dbReference>
<dbReference type="Proteomes" id="UP000218272">
    <property type="component" value="Chromosome SCLO_1"/>
</dbReference>
<proteinExistence type="inferred from homology"/>
<organism evidence="2 3">
    <name type="scientific">Sphingobium cloacae</name>
    <dbReference type="NCBI Taxonomy" id="120107"/>
    <lineage>
        <taxon>Bacteria</taxon>
        <taxon>Pseudomonadati</taxon>
        <taxon>Pseudomonadota</taxon>
        <taxon>Alphaproteobacteria</taxon>
        <taxon>Sphingomonadales</taxon>
        <taxon>Sphingomonadaceae</taxon>
        <taxon>Sphingobium</taxon>
    </lineage>
</organism>
<dbReference type="InterPro" id="IPR036396">
    <property type="entry name" value="Cyt_P450_sf"/>
</dbReference>
<dbReference type="GO" id="GO:0020037">
    <property type="term" value="F:heme binding"/>
    <property type="evidence" value="ECO:0007669"/>
    <property type="project" value="InterPro"/>
</dbReference>
<dbReference type="InterPro" id="IPR001128">
    <property type="entry name" value="Cyt_P450"/>
</dbReference>
<dbReference type="PANTHER" id="PTHR46696">
    <property type="entry name" value="P450, PUTATIVE (EUROFUNG)-RELATED"/>
    <property type="match status" value="1"/>
</dbReference>
<keyword evidence="3" id="KW-1185">Reference proteome</keyword>
<evidence type="ECO:0000313" key="3">
    <source>
        <dbReference type="Proteomes" id="UP000218272"/>
    </source>
</evidence>
<dbReference type="GO" id="GO:0005506">
    <property type="term" value="F:iron ion binding"/>
    <property type="evidence" value="ECO:0007669"/>
    <property type="project" value="InterPro"/>
</dbReference>
<protein>
    <submittedName>
        <fullName evidence="2">Cytochrome P450</fullName>
    </submittedName>
</protein>
<dbReference type="Pfam" id="PF00067">
    <property type="entry name" value="p450"/>
    <property type="match status" value="1"/>
</dbReference>
<dbReference type="KEGG" id="sclo:SCLO_1000190"/>
<reference evidence="2 3" key="1">
    <citation type="submission" date="2016-10" db="EMBL/GenBank/DDBJ databases">
        <title>Complete Genome Sequence of the Nonylphenol-Degrading Bacterium Sphingobium cloacae JCM 10874T.</title>
        <authorList>
            <person name="Ootsuka M."/>
            <person name="Nishizawa T."/>
            <person name="Ohta H."/>
        </authorList>
    </citation>
    <scope>NUCLEOTIDE SEQUENCE [LARGE SCALE GENOMIC DNA]</scope>
    <source>
        <strain evidence="2 3">JCM 10874</strain>
    </source>
</reference>
<dbReference type="GO" id="GO:0016705">
    <property type="term" value="F:oxidoreductase activity, acting on paired donors, with incorporation or reduction of molecular oxygen"/>
    <property type="evidence" value="ECO:0007669"/>
    <property type="project" value="InterPro"/>
</dbReference>
<comment type="similarity">
    <text evidence="1">Belongs to the cytochrome P450 family.</text>
</comment>
<dbReference type="InterPro" id="IPR002397">
    <property type="entry name" value="Cyt_P450_B"/>
</dbReference>
<dbReference type="Gene3D" id="1.10.630.10">
    <property type="entry name" value="Cytochrome P450"/>
    <property type="match status" value="1"/>
</dbReference>
<dbReference type="SUPFAM" id="SSF48264">
    <property type="entry name" value="Cytochrome P450"/>
    <property type="match status" value="1"/>
</dbReference>
<evidence type="ECO:0000313" key="2">
    <source>
        <dbReference type="EMBL" id="BAV63059.1"/>
    </source>
</evidence>
<sequence>MDMQNRSNRPEFSVDFDHESLSHALNWPEEFKTLRSRCPLAWTESHGGYWVASRYQDIVDIAQNSGVFTSHKEFDPATGAVVGGLSIPPMPTPRGIPDETDPPEWGGFRSFLNRRFAPKAVESRRRRTEQLTTFLIDRVIEAGKFDIVDDLTNPLPALSTMDLFGLPLGEWREFADPLHRMMYTPKEHPDFLEAVKGWDWIRTRIEEEIEKRRTNPQDDLLSHLAHGEIDNKKLDRATIWSIALNVIIGGVDTTTALTANALMYLSECPDERRYLIENPDKLPVAREEFVRFFSPIHGLARNAAMDAEVQGRFIGQGERIYLAYASGNRDESIFHDADEINVRRFPRFRGQSLTGDSVADSRLAFGGSLGRADRRYGRRMGSDRAAAAA</sequence>
<evidence type="ECO:0000256" key="1">
    <source>
        <dbReference type="ARBA" id="ARBA00010617"/>
    </source>
</evidence>
<gene>
    <name evidence="2" type="ORF">SCLO_1000190</name>
</gene>
<accession>A0A1E1EXR1</accession>
<name>A0A1E1EXR1_9SPHN</name>
<dbReference type="PRINTS" id="PR00359">
    <property type="entry name" value="BP450"/>
</dbReference>